<protein>
    <submittedName>
        <fullName evidence="1">Uncharacterized protein</fullName>
    </submittedName>
</protein>
<organism evidence="1">
    <name type="scientific">uncultured virus</name>
    <dbReference type="NCBI Taxonomy" id="340016"/>
    <lineage>
        <taxon>Viruses</taxon>
        <taxon>environmental samples</taxon>
    </lineage>
</organism>
<evidence type="ECO:0000313" key="1">
    <source>
        <dbReference type="EMBL" id="ASF00094.1"/>
    </source>
</evidence>
<reference evidence="1" key="1">
    <citation type="submission" date="2016-10" db="EMBL/GenBank/DDBJ databases">
        <authorList>
            <person name="Varghese N."/>
        </authorList>
    </citation>
    <scope>NUCLEOTIDE SEQUENCE</scope>
</reference>
<proteinExistence type="predicted"/>
<dbReference type="EMBL" id="KY052813">
    <property type="protein sequence ID" value="ASF00094.1"/>
    <property type="molecule type" value="Genomic_DNA"/>
</dbReference>
<accession>A0A218MLE5</accession>
<name>A0A218MLE5_9VIRU</name>
<sequence length="94" mass="10704">MANHTKSVVLTDLQQQILSNDLYNDTDNAGLDAWIQAAVDGKINNCWKRMQQEWTTKLMNDSSFTDPIPSNQADFVKLILAQSDYKNRKARDDA</sequence>
<reference evidence="1" key="2">
    <citation type="journal article" date="2017" name="Nat. Commun.">
        <title>Single-virus genomics reveals hidden cosmopolitan and abundant viruses.</title>
        <authorList>
            <person name="Martinez-Hernandez F."/>
            <person name="Fornas O."/>
            <person name="Lluesma Gomez M."/>
            <person name="Bolduc B."/>
            <person name="de la Cruz Pena M.J."/>
            <person name="Martinez J.M."/>
            <person name="Anton J."/>
            <person name="Gasol J.M."/>
            <person name="Rosselli R."/>
            <person name="Rodriguez-Valera F."/>
            <person name="Sullivan M.B."/>
            <person name="Acinas S.G."/>
            <person name="Martinez-Garcia M."/>
        </authorList>
    </citation>
    <scope>NUCLEOTIDE SEQUENCE</scope>
</reference>